<dbReference type="PANTHER" id="PTHR43214">
    <property type="entry name" value="TWO-COMPONENT RESPONSE REGULATOR"/>
    <property type="match status" value="1"/>
</dbReference>
<keyword evidence="6" id="KW-1185">Reference proteome</keyword>
<dbReference type="Gene3D" id="3.40.50.2300">
    <property type="match status" value="1"/>
</dbReference>
<dbReference type="CDD" id="cd06170">
    <property type="entry name" value="LuxR_C_like"/>
    <property type="match status" value="1"/>
</dbReference>
<dbReference type="GO" id="GO:0006355">
    <property type="term" value="P:regulation of DNA-templated transcription"/>
    <property type="evidence" value="ECO:0007669"/>
    <property type="project" value="InterPro"/>
</dbReference>
<dbReference type="PANTHER" id="PTHR43214:SF24">
    <property type="entry name" value="TRANSCRIPTIONAL REGULATORY PROTEIN NARL-RELATED"/>
    <property type="match status" value="1"/>
</dbReference>
<dbReference type="PROSITE" id="PS00622">
    <property type="entry name" value="HTH_LUXR_1"/>
    <property type="match status" value="1"/>
</dbReference>
<dbReference type="InterPro" id="IPR016032">
    <property type="entry name" value="Sig_transdc_resp-reg_C-effctor"/>
</dbReference>
<comment type="caution">
    <text evidence="5">The sequence shown here is derived from an EMBL/GenBank/DDBJ whole genome shotgun (WGS) entry which is preliminary data.</text>
</comment>
<dbReference type="AlphaFoldDB" id="A0A495R047"/>
<gene>
    <name evidence="5" type="ORF">BZB76_1127</name>
</gene>
<evidence type="ECO:0000313" key="5">
    <source>
        <dbReference type="EMBL" id="RKS79652.1"/>
    </source>
</evidence>
<dbReference type="GO" id="GO:0003677">
    <property type="term" value="F:DNA binding"/>
    <property type="evidence" value="ECO:0007669"/>
    <property type="project" value="UniProtKB-KW"/>
</dbReference>
<dbReference type="SUPFAM" id="SSF46894">
    <property type="entry name" value="C-terminal effector domain of the bipartite response regulators"/>
    <property type="match status" value="1"/>
</dbReference>
<name>A0A495R047_9ACTN</name>
<reference evidence="5 6" key="1">
    <citation type="submission" date="2018-10" db="EMBL/GenBank/DDBJ databases">
        <title>Genomic Encyclopedia of Archaeal and Bacterial Type Strains, Phase II (KMG-II): from individual species to whole genera.</title>
        <authorList>
            <person name="Goeker M."/>
        </authorList>
    </citation>
    <scope>NUCLEOTIDE SEQUENCE [LARGE SCALE GENOMIC DNA]</scope>
    <source>
        <strain evidence="5 6">DSM 43383</strain>
    </source>
</reference>
<keyword evidence="2 5" id="KW-0238">DNA-binding</keyword>
<keyword evidence="3" id="KW-0804">Transcription</keyword>
<dbReference type="PRINTS" id="PR00038">
    <property type="entry name" value="HTHLUXR"/>
</dbReference>
<evidence type="ECO:0000256" key="3">
    <source>
        <dbReference type="ARBA" id="ARBA00023163"/>
    </source>
</evidence>
<protein>
    <submittedName>
        <fullName evidence="5">DNA-binding NarL/FixJ family response regulator</fullName>
    </submittedName>
</protein>
<accession>A0A495R047</accession>
<dbReference type="Proteomes" id="UP000274601">
    <property type="component" value="Unassembled WGS sequence"/>
</dbReference>
<dbReference type="Pfam" id="PF00196">
    <property type="entry name" value="GerE"/>
    <property type="match status" value="1"/>
</dbReference>
<evidence type="ECO:0000259" key="4">
    <source>
        <dbReference type="PROSITE" id="PS50043"/>
    </source>
</evidence>
<dbReference type="InterPro" id="IPR000792">
    <property type="entry name" value="Tscrpt_reg_LuxR_C"/>
</dbReference>
<dbReference type="EMBL" id="RBWU01000001">
    <property type="protein sequence ID" value="RKS79652.1"/>
    <property type="molecule type" value="Genomic_DNA"/>
</dbReference>
<evidence type="ECO:0000256" key="2">
    <source>
        <dbReference type="ARBA" id="ARBA00023125"/>
    </source>
</evidence>
<dbReference type="SMART" id="SM00421">
    <property type="entry name" value="HTH_LUXR"/>
    <property type="match status" value="1"/>
</dbReference>
<dbReference type="InterPro" id="IPR039420">
    <property type="entry name" value="WalR-like"/>
</dbReference>
<evidence type="ECO:0000313" key="6">
    <source>
        <dbReference type="Proteomes" id="UP000274601"/>
    </source>
</evidence>
<feature type="domain" description="HTH luxR-type" evidence="4">
    <location>
        <begin position="170"/>
        <end position="235"/>
    </location>
</feature>
<evidence type="ECO:0000256" key="1">
    <source>
        <dbReference type="ARBA" id="ARBA00023015"/>
    </source>
</evidence>
<organism evidence="5 6">
    <name type="scientific">Actinomadura pelletieri DSM 43383</name>
    <dbReference type="NCBI Taxonomy" id="1120940"/>
    <lineage>
        <taxon>Bacteria</taxon>
        <taxon>Bacillati</taxon>
        <taxon>Actinomycetota</taxon>
        <taxon>Actinomycetes</taxon>
        <taxon>Streptosporangiales</taxon>
        <taxon>Thermomonosporaceae</taxon>
        <taxon>Actinomadura</taxon>
    </lineage>
</organism>
<proteinExistence type="predicted"/>
<sequence>MTGDCDFAMDSSADARFAYLDNIKNVSTEQRLLLCCEKPIYAASFSALLGGTAGIKVIGHTIGERVLQDAAELGPDITLVVFPALTIISHQRELMELAKLSKVMLLAEPENAHRSMEAIALGVRAVLSLDVSADQLIHALRLVAGGTVLIPEAARPTILSCYSSATAEEEPPLAANLTAREKEVILLLRRGASNVEIAQQLSISITTVRTHVHNVLKKLGVRTRGQAVAVTYESGFTAQLRSATTE</sequence>
<dbReference type="PROSITE" id="PS50043">
    <property type="entry name" value="HTH_LUXR_2"/>
    <property type="match status" value="1"/>
</dbReference>
<keyword evidence="1" id="KW-0805">Transcription regulation</keyword>